<dbReference type="EMBL" id="CAEZTT010000015">
    <property type="protein sequence ID" value="CAB4570530.1"/>
    <property type="molecule type" value="Genomic_DNA"/>
</dbReference>
<organism evidence="1">
    <name type="scientific">freshwater metagenome</name>
    <dbReference type="NCBI Taxonomy" id="449393"/>
    <lineage>
        <taxon>unclassified sequences</taxon>
        <taxon>metagenomes</taxon>
        <taxon>ecological metagenomes</taxon>
    </lineage>
</organism>
<protein>
    <submittedName>
        <fullName evidence="1">Unannotated protein</fullName>
    </submittedName>
</protein>
<reference evidence="1" key="1">
    <citation type="submission" date="2020-05" db="EMBL/GenBank/DDBJ databases">
        <authorList>
            <person name="Chiriac C."/>
            <person name="Salcher M."/>
            <person name="Ghai R."/>
            <person name="Kavagutti S V."/>
        </authorList>
    </citation>
    <scope>NUCLEOTIDE SEQUENCE</scope>
</reference>
<evidence type="ECO:0000313" key="1">
    <source>
        <dbReference type="EMBL" id="CAB4570530.1"/>
    </source>
</evidence>
<dbReference type="AlphaFoldDB" id="A0A6J6E206"/>
<gene>
    <name evidence="1" type="ORF">UFOPK1726_00251</name>
</gene>
<name>A0A6J6E206_9ZZZZ</name>
<proteinExistence type="predicted"/>
<sequence length="68" mass="7319">MSTRTEVINTVQVKIEVRNMVMPGARIVKSVVMKLTAPKIVESPLRVNPISHKSPPTPGLKVAVESGA</sequence>
<accession>A0A6J6E206</accession>